<name>A0A6J5LCF8_9CAUD</name>
<dbReference type="EMBL" id="LR796245">
    <property type="protein sequence ID" value="CAB4130846.1"/>
    <property type="molecule type" value="Genomic_DNA"/>
</dbReference>
<evidence type="ECO:0000313" key="1">
    <source>
        <dbReference type="EMBL" id="CAB4130846.1"/>
    </source>
</evidence>
<protein>
    <submittedName>
        <fullName evidence="1">Uncharacterized protein</fullName>
    </submittedName>
</protein>
<sequence length="138" mass="15172">MAAPLINGVAFSWATINFNLFGVPIKGIVSIEYKTKQTKSNNYGAGVEPVSRGYGKKEYDGSIEIYLDEWKKVIAAAPNRDALAIGWFDIPVTYGNSIADITTDTLRAVEFLEDPFTAKEGDTKLTVKLPLIIGKIER</sequence>
<reference evidence="1" key="1">
    <citation type="submission" date="2020-04" db="EMBL/GenBank/DDBJ databases">
        <authorList>
            <person name="Chiriac C."/>
            <person name="Salcher M."/>
            <person name="Ghai R."/>
            <person name="Kavagutti S V."/>
        </authorList>
    </citation>
    <scope>NUCLEOTIDE SEQUENCE</scope>
</reference>
<proteinExistence type="predicted"/>
<gene>
    <name evidence="1" type="ORF">UFOVP129_29</name>
</gene>
<accession>A0A6J5LCF8</accession>
<organism evidence="1">
    <name type="scientific">uncultured Caudovirales phage</name>
    <dbReference type="NCBI Taxonomy" id="2100421"/>
    <lineage>
        <taxon>Viruses</taxon>
        <taxon>Duplodnaviria</taxon>
        <taxon>Heunggongvirae</taxon>
        <taxon>Uroviricota</taxon>
        <taxon>Caudoviricetes</taxon>
        <taxon>Peduoviridae</taxon>
        <taxon>Maltschvirus</taxon>
        <taxon>Maltschvirus maltsch</taxon>
    </lineage>
</organism>